<dbReference type="Gene3D" id="2.60.40.1280">
    <property type="match status" value="1"/>
</dbReference>
<keyword evidence="1" id="KW-1133">Transmembrane helix</keyword>
<feature type="domain" description="DUF5979" evidence="2">
    <location>
        <begin position="628"/>
        <end position="729"/>
    </location>
</feature>
<feature type="domain" description="DUF5979" evidence="2">
    <location>
        <begin position="521"/>
        <end position="620"/>
    </location>
</feature>
<feature type="domain" description="DUF5979" evidence="2">
    <location>
        <begin position="310"/>
        <end position="408"/>
    </location>
</feature>
<dbReference type="EMBL" id="BAAAQT010000001">
    <property type="protein sequence ID" value="GAA2170262.1"/>
    <property type="molecule type" value="Genomic_DNA"/>
</dbReference>
<feature type="transmembrane region" description="Helical" evidence="1">
    <location>
        <begin position="870"/>
        <end position="890"/>
    </location>
</feature>
<sequence>MTLIAAPAAVAAPPYASNGTIDSLTFVQSTVQSGSEAQIEGTWSLPDNAPSPAGFVVPLPAALQGLTDAFPLLDPQNAVMGQCTVTATQLYCDIDPAYLAANPLNVDGTFRFFVAVRTEVTESTQVSYDFGGVVTTVTVTPASGTCPECVFDGRDSYKYGDYEVSDDSIRWTVNVAAPAGGMPGDQTVTVVDRLGPNQQQQTEGTGFDVHVDGTNQFDAGGFPTGFQRVDGLVGLQVSIDGNGDTVATFQTQQGWVYNVVFFVDTTNAGNSFSYSNAADLTIAGSTETLSNDVRSQGGGATGDGDDVGRFSITKDVVWNGGAPVPGIAFTGTYTATDPEGVVTQGTFSVAEDGTWTSPDLLTGSIVSIDEILPTTPSNVTWGAPALSIDDFAIVGAAVTPVTLTNTATLQTGTFTASKVVTGSGASLVSGDTTFTLQYSYPAGTGYAAGSGSLTLRADGTVATSAPLPVGAVLTLSEAAPATIANASWGTPVISPSTVTIGQGGAVAVTVTNTITLGTGTFSASKLVTGDGAGAVPASATFTLDYAYPAGAGFAAGSGSLTLPADGTVVTSPALPIGAVVTLTEATPAPVANATWRTPVLSTSTVTIGAAAAATVTVTNELALDRDTFSASKILTGDGADAVPDDATFQLDYAYPAGPGFAAGSGSLTLPADGTVVTSPALPVGAVVTLVEATPAPIEDAAWSAPVLSASTLTIGSAASDVTVTVTNELTLGAGVFSAEKVLVGDGAALVPSDATFALDYSYPAGPGYEAGSGTLRLPANGDAVTSPALPEGAVVTLSEAAPAAVHGATWAGSELSTTTLTIGSEEAAEVVVVTNTITAVPVIPSAPAPSEPASSVAGQTGGLPRTGGDLALGALALAGALVAAGAVLTWRRRTASA</sequence>
<comment type="caution">
    <text evidence="3">The sequence shown here is derived from an EMBL/GenBank/DDBJ whole genome shotgun (WGS) entry which is preliminary data.</text>
</comment>
<reference evidence="4" key="1">
    <citation type="journal article" date="2019" name="Int. J. Syst. Evol. Microbiol.">
        <title>The Global Catalogue of Microorganisms (GCM) 10K type strain sequencing project: providing services to taxonomists for standard genome sequencing and annotation.</title>
        <authorList>
            <consortium name="The Broad Institute Genomics Platform"/>
            <consortium name="The Broad Institute Genome Sequencing Center for Infectious Disease"/>
            <person name="Wu L."/>
            <person name="Ma J."/>
        </authorList>
    </citation>
    <scope>NUCLEOTIDE SEQUENCE [LARGE SCALE GENOMIC DNA]</scope>
    <source>
        <strain evidence="4">JCM 16026</strain>
    </source>
</reference>
<keyword evidence="1" id="KW-0472">Membrane</keyword>
<feature type="domain" description="DUF5979" evidence="2">
    <location>
        <begin position="414"/>
        <end position="515"/>
    </location>
</feature>
<keyword evidence="4" id="KW-1185">Reference proteome</keyword>
<evidence type="ECO:0000256" key="1">
    <source>
        <dbReference type="SAM" id="Phobius"/>
    </source>
</evidence>
<keyword evidence="1" id="KW-0812">Transmembrane</keyword>
<accession>A0ABP5M843</accession>
<dbReference type="Gene3D" id="2.60.40.740">
    <property type="match status" value="1"/>
</dbReference>
<dbReference type="InterPro" id="IPR011252">
    <property type="entry name" value="Fibrogen-bd_dom1"/>
</dbReference>
<evidence type="ECO:0000313" key="4">
    <source>
        <dbReference type="Proteomes" id="UP001501599"/>
    </source>
</evidence>
<dbReference type="InterPro" id="IPR046022">
    <property type="entry name" value="DUF5979"/>
</dbReference>
<organism evidence="3 4">
    <name type="scientific">Agrococcus versicolor</name>
    <dbReference type="NCBI Taxonomy" id="501482"/>
    <lineage>
        <taxon>Bacteria</taxon>
        <taxon>Bacillati</taxon>
        <taxon>Actinomycetota</taxon>
        <taxon>Actinomycetes</taxon>
        <taxon>Micrococcales</taxon>
        <taxon>Microbacteriaceae</taxon>
        <taxon>Agrococcus</taxon>
    </lineage>
</organism>
<gene>
    <name evidence="3" type="ORF">GCM10009846_00020</name>
</gene>
<feature type="domain" description="DUF5979" evidence="2">
    <location>
        <begin position="736"/>
        <end position="838"/>
    </location>
</feature>
<evidence type="ECO:0000259" key="2">
    <source>
        <dbReference type="Pfam" id="PF19407"/>
    </source>
</evidence>
<dbReference type="Pfam" id="PF19407">
    <property type="entry name" value="DUF5979"/>
    <property type="match status" value="5"/>
</dbReference>
<name>A0ABP5M843_9MICO</name>
<dbReference type="Proteomes" id="UP001501599">
    <property type="component" value="Unassembled WGS sequence"/>
</dbReference>
<evidence type="ECO:0000313" key="3">
    <source>
        <dbReference type="EMBL" id="GAA2170262.1"/>
    </source>
</evidence>
<proteinExistence type="predicted"/>
<protein>
    <recommendedName>
        <fullName evidence="2">DUF5979 domain-containing protein</fullName>
    </recommendedName>
</protein>